<feature type="compositionally biased region" description="Low complexity" evidence="2">
    <location>
        <begin position="23"/>
        <end position="33"/>
    </location>
</feature>
<protein>
    <submittedName>
        <fullName evidence="5">Synaptobrevin</fullName>
    </submittedName>
</protein>
<keyword evidence="6" id="KW-1185">Reference proteome</keyword>
<dbReference type="InterPro" id="IPR001388">
    <property type="entry name" value="Synaptobrevin-like"/>
</dbReference>
<evidence type="ECO:0000256" key="3">
    <source>
        <dbReference type="SAM" id="Phobius"/>
    </source>
</evidence>
<sequence>MPESDGHYDPYIPAGGASSNPTGSKGAAGAGSSRTAQIQAQIEETVGVMRDNINKVHERGENLNSLQDKTDNLSVSAQGFRRGANRVRKQMWWKDMKMRMIIVIGIIALLCVIIIPSAIKGVDNNKDDNKSSSSSSSGPTSSASSR</sequence>
<feature type="domain" description="V-SNARE coiled-coil homology" evidence="4">
    <location>
        <begin position="34"/>
        <end position="94"/>
    </location>
</feature>
<accession>A0ABY8EKN6</accession>
<organism evidence="5 6">
    <name type="scientific">Malassezia furfur</name>
    <name type="common">Pityriasis versicolor infection agent</name>
    <name type="synonym">Pityrosporum furfur</name>
    <dbReference type="NCBI Taxonomy" id="55194"/>
    <lineage>
        <taxon>Eukaryota</taxon>
        <taxon>Fungi</taxon>
        <taxon>Dikarya</taxon>
        <taxon>Basidiomycota</taxon>
        <taxon>Ustilaginomycotina</taxon>
        <taxon>Malasseziomycetes</taxon>
        <taxon>Malasseziales</taxon>
        <taxon>Malasseziaceae</taxon>
        <taxon>Malassezia</taxon>
    </lineage>
</organism>
<gene>
    <name evidence="5" type="primary">snc1</name>
    <name evidence="5" type="ORF">GLX27_000807</name>
</gene>
<dbReference type="InterPro" id="IPR016444">
    <property type="entry name" value="Synaptobrevin/VAMP"/>
</dbReference>
<dbReference type="PROSITE" id="PS50892">
    <property type="entry name" value="V_SNARE"/>
    <property type="match status" value="1"/>
</dbReference>
<feature type="region of interest" description="Disordered" evidence="2">
    <location>
        <begin position="123"/>
        <end position="146"/>
    </location>
</feature>
<name>A0ABY8EKN6_MALFU</name>
<dbReference type="Proteomes" id="UP000818624">
    <property type="component" value="Chromosome 1"/>
</dbReference>
<dbReference type="Pfam" id="PF00957">
    <property type="entry name" value="Synaptobrevin"/>
    <property type="match status" value="1"/>
</dbReference>
<feature type="compositionally biased region" description="Low complexity" evidence="2">
    <location>
        <begin position="131"/>
        <end position="146"/>
    </location>
</feature>
<proteinExistence type="predicted"/>
<evidence type="ECO:0000313" key="5">
    <source>
        <dbReference type="EMBL" id="WFD46177.1"/>
    </source>
</evidence>
<feature type="region of interest" description="Disordered" evidence="2">
    <location>
        <begin position="1"/>
        <end position="35"/>
    </location>
</feature>
<evidence type="ECO:0000259" key="4">
    <source>
        <dbReference type="PROSITE" id="PS50892"/>
    </source>
</evidence>
<dbReference type="CDD" id="cd15874">
    <property type="entry name" value="R-SNARE_Snc1"/>
    <property type="match status" value="1"/>
</dbReference>
<feature type="transmembrane region" description="Helical" evidence="3">
    <location>
        <begin position="98"/>
        <end position="119"/>
    </location>
</feature>
<keyword evidence="3" id="KW-1133">Transmembrane helix</keyword>
<evidence type="ECO:0000256" key="1">
    <source>
        <dbReference type="PROSITE-ProRule" id="PRU00290"/>
    </source>
</evidence>
<reference evidence="5 6" key="1">
    <citation type="journal article" date="2020" name="Elife">
        <title>Loss of centromere function drives karyotype evolution in closely related Malassezia species.</title>
        <authorList>
            <person name="Sankaranarayanan S.R."/>
            <person name="Ianiri G."/>
            <person name="Coelho M.A."/>
            <person name="Reza M.H."/>
            <person name="Thimmappa B.C."/>
            <person name="Ganguly P."/>
            <person name="Vadnala R.N."/>
            <person name="Sun S."/>
            <person name="Siddharthan R."/>
            <person name="Tellgren-Roth C."/>
            <person name="Dawson T.L."/>
            <person name="Heitman J."/>
            <person name="Sanyal K."/>
        </authorList>
    </citation>
    <scope>NUCLEOTIDE SEQUENCE [LARGE SCALE GENOMIC DNA]</scope>
    <source>
        <strain evidence="5">CBS14141</strain>
    </source>
</reference>
<dbReference type="PRINTS" id="PR00219">
    <property type="entry name" value="SYNAPTOBREVN"/>
</dbReference>
<dbReference type="Gene3D" id="1.20.5.110">
    <property type="match status" value="1"/>
</dbReference>
<keyword evidence="3" id="KW-0812">Transmembrane</keyword>
<dbReference type="SUPFAM" id="SSF58038">
    <property type="entry name" value="SNARE fusion complex"/>
    <property type="match status" value="1"/>
</dbReference>
<keyword evidence="1" id="KW-0175">Coiled coil</keyword>
<evidence type="ECO:0000313" key="6">
    <source>
        <dbReference type="Proteomes" id="UP000818624"/>
    </source>
</evidence>
<dbReference type="EMBL" id="CP046234">
    <property type="protein sequence ID" value="WFD46177.1"/>
    <property type="molecule type" value="Genomic_DNA"/>
</dbReference>
<evidence type="ECO:0000256" key="2">
    <source>
        <dbReference type="SAM" id="MobiDB-lite"/>
    </source>
</evidence>
<keyword evidence="3" id="KW-0472">Membrane</keyword>
<dbReference type="PANTHER" id="PTHR45701">
    <property type="entry name" value="SYNAPTOBREVIN FAMILY MEMBER"/>
    <property type="match status" value="1"/>
</dbReference>
<dbReference type="InterPro" id="IPR042855">
    <property type="entry name" value="V_SNARE_CC"/>
</dbReference>